<evidence type="ECO:0000256" key="7">
    <source>
        <dbReference type="ARBA" id="ARBA00022840"/>
    </source>
</evidence>
<comment type="caution">
    <text evidence="11">The sequence shown here is derived from an EMBL/GenBank/DDBJ whole genome shotgun (WGS) entry which is preliminary data.</text>
</comment>
<dbReference type="EC" id="2.7.13.3" evidence="2"/>
<keyword evidence="3" id="KW-0597">Phosphoprotein</keyword>
<dbReference type="AlphaFoldDB" id="A0A3D9SV27"/>
<dbReference type="RefSeq" id="WP_116025032.1">
    <property type="nucleotide sequence ID" value="NZ_QTTT01000001.1"/>
</dbReference>
<reference evidence="11 12" key="1">
    <citation type="submission" date="2018-08" db="EMBL/GenBank/DDBJ databases">
        <title>Sequencing the genomes of 1000 actinobacteria strains.</title>
        <authorList>
            <person name="Klenk H.-P."/>
        </authorList>
    </citation>
    <scope>NUCLEOTIDE SEQUENCE [LARGE SCALE GENOMIC DNA]</scope>
    <source>
        <strain evidence="11 12">DSM 43927</strain>
    </source>
</reference>
<keyword evidence="9" id="KW-1133">Transmembrane helix</keyword>
<keyword evidence="6 11" id="KW-0418">Kinase</keyword>
<evidence type="ECO:0000256" key="4">
    <source>
        <dbReference type="ARBA" id="ARBA00022679"/>
    </source>
</evidence>
<dbReference type="PANTHER" id="PTHR24421:SF10">
    <property type="entry name" value="NITRATE_NITRITE SENSOR PROTEIN NARQ"/>
    <property type="match status" value="1"/>
</dbReference>
<dbReference type="CDD" id="cd16917">
    <property type="entry name" value="HATPase_UhpB-NarQ-NarX-like"/>
    <property type="match status" value="1"/>
</dbReference>
<dbReference type="InterPro" id="IPR050482">
    <property type="entry name" value="Sensor_HK_TwoCompSys"/>
</dbReference>
<comment type="catalytic activity">
    <reaction evidence="1">
        <text>ATP + protein L-histidine = ADP + protein N-phospho-L-histidine.</text>
        <dbReference type="EC" id="2.7.13.3"/>
    </reaction>
</comment>
<evidence type="ECO:0000256" key="1">
    <source>
        <dbReference type="ARBA" id="ARBA00000085"/>
    </source>
</evidence>
<proteinExistence type="predicted"/>
<dbReference type="SUPFAM" id="SSF55874">
    <property type="entry name" value="ATPase domain of HSP90 chaperone/DNA topoisomerase II/histidine kinase"/>
    <property type="match status" value="1"/>
</dbReference>
<feature type="transmembrane region" description="Helical" evidence="9">
    <location>
        <begin position="42"/>
        <end position="60"/>
    </location>
</feature>
<dbReference type="PANTHER" id="PTHR24421">
    <property type="entry name" value="NITRATE/NITRITE SENSOR PROTEIN NARX-RELATED"/>
    <property type="match status" value="1"/>
</dbReference>
<keyword evidence="5" id="KW-0547">Nucleotide-binding</keyword>
<keyword evidence="12" id="KW-1185">Reference proteome</keyword>
<keyword evidence="9" id="KW-0812">Transmembrane</keyword>
<evidence type="ECO:0000256" key="5">
    <source>
        <dbReference type="ARBA" id="ARBA00022741"/>
    </source>
</evidence>
<keyword evidence="4" id="KW-0808">Transferase</keyword>
<evidence type="ECO:0000256" key="9">
    <source>
        <dbReference type="SAM" id="Phobius"/>
    </source>
</evidence>
<feature type="domain" description="Signal transduction histidine kinase subgroup 3 dimerisation and phosphoacceptor" evidence="10">
    <location>
        <begin position="182"/>
        <end position="245"/>
    </location>
</feature>
<evidence type="ECO:0000313" key="12">
    <source>
        <dbReference type="Proteomes" id="UP000256661"/>
    </source>
</evidence>
<evidence type="ECO:0000313" key="11">
    <source>
        <dbReference type="EMBL" id="REE99786.1"/>
    </source>
</evidence>
<name>A0A3D9SV27_9ACTN</name>
<evidence type="ECO:0000256" key="6">
    <source>
        <dbReference type="ARBA" id="ARBA00022777"/>
    </source>
</evidence>
<evidence type="ECO:0000256" key="8">
    <source>
        <dbReference type="ARBA" id="ARBA00023012"/>
    </source>
</evidence>
<feature type="transmembrane region" description="Helical" evidence="9">
    <location>
        <begin position="72"/>
        <end position="94"/>
    </location>
</feature>
<dbReference type="GO" id="GO:0000155">
    <property type="term" value="F:phosphorelay sensor kinase activity"/>
    <property type="evidence" value="ECO:0007669"/>
    <property type="project" value="InterPro"/>
</dbReference>
<dbReference type="InterPro" id="IPR036890">
    <property type="entry name" value="HATPase_C_sf"/>
</dbReference>
<gene>
    <name evidence="11" type="ORF">DFJ69_5303</name>
</gene>
<dbReference type="Proteomes" id="UP000256661">
    <property type="component" value="Unassembled WGS sequence"/>
</dbReference>
<evidence type="ECO:0000259" key="10">
    <source>
        <dbReference type="Pfam" id="PF07730"/>
    </source>
</evidence>
<accession>A0A3D9SV27</accession>
<feature type="transmembrane region" description="Helical" evidence="9">
    <location>
        <begin position="129"/>
        <end position="150"/>
    </location>
</feature>
<keyword evidence="9" id="KW-0472">Membrane</keyword>
<keyword evidence="8" id="KW-0902">Two-component regulatory system</keyword>
<dbReference type="Gene3D" id="3.30.565.10">
    <property type="entry name" value="Histidine kinase-like ATPase, C-terminal domain"/>
    <property type="match status" value="1"/>
</dbReference>
<evidence type="ECO:0000256" key="2">
    <source>
        <dbReference type="ARBA" id="ARBA00012438"/>
    </source>
</evidence>
<evidence type="ECO:0000256" key="3">
    <source>
        <dbReference type="ARBA" id="ARBA00022553"/>
    </source>
</evidence>
<dbReference type="EMBL" id="QTTT01000001">
    <property type="protein sequence ID" value="REE99786.1"/>
    <property type="molecule type" value="Genomic_DNA"/>
</dbReference>
<keyword evidence="7" id="KW-0067">ATP-binding</keyword>
<organism evidence="11 12">
    <name type="scientific">Thermomonospora umbrina</name>
    <dbReference type="NCBI Taxonomy" id="111806"/>
    <lineage>
        <taxon>Bacteria</taxon>
        <taxon>Bacillati</taxon>
        <taxon>Actinomycetota</taxon>
        <taxon>Actinomycetes</taxon>
        <taxon>Streptosporangiales</taxon>
        <taxon>Thermomonosporaceae</taxon>
        <taxon>Thermomonospora</taxon>
    </lineage>
</organism>
<dbReference type="InterPro" id="IPR011712">
    <property type="entry name" value="Sig_transdc_His_kin_sub3_dim/P"/>
</dbReference>
<dbReference type="OrthoDB" id="227596at2"/>
<protein>
    <recommendedName>
        <fullName evidence="2">histidine kinase</fullName>
        <ecNumber evidence="2">2.7.13.3</ecNumber>
    </recommendedName>
</protein>
<feature type="transmembrane region" description="Helical" evidence="9">
    <location>
        <begin position="17"/>
        <end position="36"/>
    </location>
</feature>
<dbReference type="GO" id="GO:0016020">
    <property type="term" value="C:membrane"/>
    <property type="evidence" value="ECO:0007669"/>
    <property type="project" value="InterPro"/>
</dbReference>
<sequence length="385" mass="41051">MRGDPGAAMWPTRRSRVLDVSLAAGAAVFDAVAMWFSDYDFWLRPPVVSAAAFLLGLTLVARRRHAVVITSLVILVGATTGAGFSAGLIALYSLGAYAHSRRAVTCLSSVAVLAFVIQPEPGLDGDEGVLLRLMVALVFVAPPVLLGLYMGTRKQLIASLQERTRRLERERTLLAERARVEERTRIAREMHDVVANRVSVMVVHAAALKAVAGRDPDRAVETAVVIGDMGRQALDELRQVIGVLRLGEANDPQATPGLEDFRELVAQSGAAGLKVDLTTEIEDGALPPAMARTVYRVIQEALTNVHKHAGQAVTRVTIRQMPEIIEIAVCNERPTDGPVHGLPGGGNGLVGLRERVTALGGAFESGPEPGGGFAVRARIPLPTTP</sequence>
<dbReference type="Gene3D" id="1.20.5.1930">
    <property type="match status" value="1"/>
</dbReference>
<dbReference type="GO" id="GO:0046983">
    <property type="term" value="F:protein dimerization activity"/>
    <property type="evidence" value="ECO:0007669"/>
    <property type="project" value="InterPro"/>
</dbReference>
<dbReference type="GO" id="GO:0005524">
    <property type="term" value="F:ATP binding"/>
    <property type="evidence" value="ECO:0007669"/>
    <property type="project" value="UniProtKB-KW"/>
</dbReference>
<dbReference type="Pfam" id="PF07730">
    <property type="entry name" value="HisKA_3"/>
    <property type="match status" value="1"/>
</dbReference>